<feature type="region of interest" description="Disordered" evidence="1">
    <location>
        <begin position="1"/>
        <end position="22"/>
    </location>
</feature>
<organism evidence="2 3">
    <name type="scientific">Colocasia esculenta</name>
    <name type="common">Wild taro</name>
    <name type="synonym">Arum esculentum</name>
    <dbReference type="NCBI Taxonomy" id="4460"/>
    <lineage>
        <taxon>Eukaryota</taxon>
        <taxon>Viridiplantae</taxon>
        <taxon>Streptophyta</taxon>
        <taxon>Embryophyta</taxon>
        <taxon>Tracheophyta</taxon>
        <taxon>Spermatophyta</taxon>
        <taxon>Magnoliopsida</taxon>
        <taxon>Liliopsida</taxon>
        <taxon>Araceae</taxon>
        <taxon>Aroideae</taxon>
        <taxon>Colocasieae</taxon>
        <taxon>Colocasia</taxon>
    </lineage>
</organism>
<dbReference type="Proteomes" id="UP000652761">
    <property type="component" value="Unassembled WGS sequence"/>
</dbReference>
<dbReference type="AlphaFoldDB" id="A0A843XKH8"/>
<feature type="region of interest" description="Disordered" evidence="1">
    <location>
        <begin position="63"/>
        <end position="85"/>
    </location>
</feature>
<dbReference type="Gene3D" id="3.60.10.10">
    <property type="entry name" value="Endonuclease/exonuclease/phosphatase"/>
    <property type="match status" value="1"/>
</dbReference>
<dbReference type="SUPFAM" id="SSF56219">
    <property type="entry name" value="DNase I-like"/>
    <property type="match status" value="1"/>
</dbReference>
<reference evidence="2" key="1">
    <citation type="submission" date="2017-07" db="EMBL/GenBank/DDBJ databases">
        <title>Taro Niue Genome Assembly and Annotation.</title>
        <authorList>
            <person name="Atibalentja N."/>
            <person name="Keating K."/>
            <person name="Fields C.J."/>
        </authorList>
    </citation>
    <scope>NUCLEOTIDE SEQUENCE</scope>
    <source>
        <strain evidence="2">Niue_2</strain>
        <tissue evidence="2">Leaf</tissue>
    </source>
</reference>
<name>A0A843XKH8_COLES</name>
<keyword evidence="3" id="KW-1185">Reference proteome</keyword>
<proteinExistence type="predicted"/>
<evidence type="ECO:0000313" key="2">
    <source>
        <dbReference type="EMBL" id="MQM19846.1"/>
    </source>
</evidence>
<feature type="compositionally biased region" description="Gly residues" evidence="1">
    <location>
        <begin position="1"/>
        <end position="13"/>
    </location>
</feature>
<dbReference type="OrthoDB" id="1001388at2759"/>
<accession>A0A843XKH8</accession>
<evidence type="ECO:0000313" key="3">
    <source>
        <dbReference type="Proteomes" id="UP000652761"/>
    </source>
</evidence>
<dbReference type="EMBL" id="NMUH01009260">
    <property type="protein sequence ID" value="MQM19846.1"/>
    <property type="molecule type" value="Genomic_DNA"/>
</dbReference>
<gene>
    <name evidence="2" type="ORF">Taro_052858</name>
</gene>
<comment type="caution">
    <text evidence="2">The sequence shown here is derived from an EMBL/GenBank/DDBJ whole genome shotgun (WGS) entry which is preliminary data.</text>
</comment>
<protein>
    <recommendedName>
        <fullName evidence="4">Endonuclease/exonuclease/phosphatase domain-containing protein</fullName>
    </recommendedName>
</protein>
<evidence type="ECO:0000256" key="1">
    <source>
        <dbReference type="SAM" id="MobiDB-lite"/>
    </source>
</evidence>
<evidence type="ECO:0008006" key="4">
    <source>
        <dbReference type="Google" id="ProtNLM"/>
    </source>
</evidence>
<sequence>MTGGTYLGGGGNRKQGQKKGKLLKTDTLCSQRLQTPLHQEEGYFIEEASLNPSRSHRKPLAEAQPIVLQRNDGAEEDPQREGTESGGYIKLDCVSPVVQSRALRQETGEDWVLVGVYASTNWRERRLLWKELLTVVEAFINLVVIGDFNCITREEEKGGGRKFTETQGIKDFKLRIDEANVSDLGCKGVPFTWCNMQEDGFRWWLVEWLEATETVYYLAADYPYTLCLGEIYSCSLDSWLYNFCNRLGVEDMDVGAPSEV</sequence>
<dbReference type="InterPro" id="IPR036691">
    <property type="entry name" value="Endo/exonu/phosph_ase_sf"/>
</dbReference>